<evidence type="ECO:0000256" key="2">
    <source>
        <dbReference type="ARBA" id="ARBA00022630"/>
    </source>
</evidence>
<dbReference type="GO" id="GO:0004499">
    <property type="term" value="F:N,N-dimethylaniline monooxygenase activity"/>
    <property type="evidence" value="ECO:0007669"/>
    <property type="project" value="InterPro"/>
</dbReference>
<evidence type="ECO:0008006" key="8">
    <source>
        <dbReference type="Google" id="ProtNLM"/>
    </source>
</evidence>
<organism evidence="6 7">
    <name type="scientific">Fusarium zealandicum</name>
    <dbReference type="NCBI Taxonomy" id="1053134"/>
    <lineage>
        <taxon>Eukaryota</taxon>
        <taxon>Fungi</taxon>
        <taxon>Dikarya</taxon>
        <taxon>Ascomycota</taxon>
        <taxon>Pezizomycotina</taxon>
        <taxon>Sordariomycetes</taxon>
        <taxon>Hypocreomycetidae</taxon>
        <taxon>Hypocreales</taxon>
        <taxon>Nectriaceae</taxon>
        <taxon>Fusarium</taxon>
        <taxon>Fusarium staphyleae species complex</taxon>
    </lineage>
</organism>
<evidence type="ECO:0000256" key="4">
    <source>
        <dbReference type="ARBA" id="ARBA00022857"/>
    </source>
</evidence>
<keyword evidence="2" id="KW-0285">Flavoprotein</keyword>
<sequence length="757" mass="84331">MDTSRIHVAVIGAGPAGLTAIKSLLEEGFQVTCFERRPDAGGIWAFSDNPQYTSVTKGTRAQLSKFLLPFSDYPVPDVFPIHPNAEHLVKYYQSYATHFGLVERIVFNASVSSITRTKDDTQWALHLADEESPRLFDKIVVASGSEVTPILPVIEGLDVFEGQFIHSQSYKRAEDFAGKNVVVIGQGNTAGDCAVELSSQASKVYWSHRRGAMVFPRMLNGQRFDAFASWKKTRTGFWVAKHLPSVHRWIFDGFFSWIVWKAWGKLDPQWRLDRNAYYATTISGMVVNDHLVPALRAGDVTSTAGVKRILGPRSVELDDGIILDNVDAIIACTGYNNSLRVLDGIVNYSRPHADARPIPDLYQGIFPLGHTDSIACLNYVIVMDSAATAREVAAMAVAEIWAGKSALPPTSAMETWVRKHQAWFTKLCLSNPLPQYDGQIEAHGWFKFVNEMAGTGVYEHLGWTVKGIRFWLREPKLCSMMAWGVNTPHIYRVFETGKRKAWDGARDEIRHVNELSDIDLGPTPPPKSFIPFELFNNRTVLVACLLGGNMWISFYCYELQFSSYLQVLYNLSVSKTGYITNIYNIVSCGWAIPVGLLLRLTDRCKWQGLAMLLIHILATGLMIKFRMPDTSIAIMASVPHRDVAVGLAILNLVTSVGGAIDQSISGAIWTNLMPSKLAEYLPEELQADALLICGDLTQQLAFPWGSPEGEAIVRTYGEMQKVMTITSLAALAKPIAWILLMKNHRLSEREQTMGLLF</sequence>
<reference evidence="6" key="2">
    <citation type="submission" date="2020-05" db="EMBL/GenBank/DDBJ databases">
        <authorList>
            <person name="Kim H.-S."/>
            <person name="Proctor R.H."/>
            <person name="Brown D.W."/>
        </authorList>
    </citation>
    <scope>NUCLEOTIDE SEQUENCE</scope>
    <source>
        <strain evidence="6">NRRL 22465</strain>
    </source>
</reference>
<keyword evidence="7" id="KW-1185">Reference proteome</keyword>
<dbReference type="GO" id="GO:0050660">
    <property type="term" value="F:flavin adenine dinucleotide binding"/>
    <property type="evidence" value="ECO:0007669"/>
    <property type="project" value="InterPro"/>
</dbReference>
<dbReference type="InterPro" id="IPR036188">
    <property type="entry name" value="FAD/NAD-bd_sf"/>
</dbReference>
<dbReference type="AlphaFoldDB" id="A0A8H4XH79"/>
<accession>A0A8H4XH79</accession>
<dbReference type="InterPro" id="IPR050346">
    <property type="entry name" value="FMO-like"/>
</dbReference>
<keyword evidence="3" id="KW-0274">FAD</keyword>
<evidence type="ECO:0000256" key="3">
    <source>
        <dbReference type="ARBA" id="ARBA00022827"/>
    </source>
</evidence>
<dbReference type="SUPFAM" id="SSF103473">
    <property type="entry name" value="MFS general substrate transporter"/>
    <property type="match status" value="1"/>
</dbReference>
<dbReference type="SUPFAM" id="SSF51905">
    <property type="entry name" value="FAD/NAD(P)-binding domain"/>
    <property type="match status" value="1"/>
</dbReference>
<comment type="similarity">
    <text evidence="1">Belongs to the FMO family.</text>
</comment>
<name>A0A8H4XH79_9HYPO</name>
<gene>
    <name evidence="6" type="ORF">FZEAL_9077</name>
</gene>
<protein>
    <recommendedName>
        <fullName evidence="8">Monooxygenase</fullName>
    </recommendedName>
</protein>
<evidence type="ECO:0000313" key="7">
    <source>
        <dbReference type="Proteomes" id="UP000635477"/>
    </source>
</evidence>
<dbReference type="Gene3D" id="3.50.50.60">
    <property type="entry name" value="FAD/NAD(P)-binding domain"/>
    <property type="match status" value="1"/>
</dbReference>
<comment type="caution">
    <text evidence="6">The sequence shown here is derived from an EMBL/GenBank/DDBJ whole genome shotgun (WGS) entry which is preliminary data.</text>
</comment>
<dbReference type="FunFam" id="3.50.50.60:FF:000042">
    <property type="entry name" value="Dimethylaniline monooxygenase [N-oxide-forming]"/>
    <property type="match status" value="1"/>
</dbReference>
<proteinExistence type="inferred from homology"/>
<dbReference type="Pfam" id="PF00743">
    <property type="entry name" value="FMO-like"/>
    <property type="match status" value="1"/>
</dbReference>
<reference evidence="6" key="1">
    <citation type="journal article" date="2020" name="BMC Genomics">
        <title>Correction to: Identification and distribution of gene clusters required for synthesis of sphingolipid metabolism inhibitors in diverse species of the filamentous fungus Fusarium.</title>
        <authorList>
            <person name="Kim H.S."/>
            <person name="Lohmar J.M."/>
            <person name="Busman M."/>
            <person name="Brown D.W."/>
            <person name="Naumann T.A."/>
            <person name="Divon H.H."/>
            <person name="Lysoe E."/>
            <person name="Uhlig S."/>
            <person name="Proctor R.H."/>
        </authorList>
    </citation>
    <scope>NUCLEOTIDE SEQUENCE</scope>
    <source>
        <strain evidence="6">NRRL 22465</strain>
    </source>
</reference>
<dbReference type="InterPro" id="IPR000960">
    <property type="entry name" value="Flavin_mOase"/>
</dbReference>
<dbReference type="EMBL" id="JABEYC010000821">
    <property type="protein sequence ID" value="KAF4973970.1"/>
    <property type="molecule type" value="Genomic_DNA"/>
</dbReference>
<dbReference type="PANTHER" id="PTHR23023">
    <property type="entry name" value="DIMETHYLANILINE MONOOXYGENASE"/>
    <property type="match status" value="1"/>
</dbReference>
<dbReference type="Proteomes" id="UP000635477">
    <property type="component" value="Unassembled WGS sequence"/>
</dbReference>
<dbReference type="OrthoDB" id="66881at2759"/>
<keyword evidence="4" id="KW-0521">NADP</keyword>
<keyword evidence="5" id="KW-0560">Oxidoreductase</keyword>
<evidence type="ECO:0000313" key="6">
    <source>
        <dbReference type="EMBL" id="KAF4973970.1"/>
    </source>
</evidence>
<evidence type="ECO:0000256" key="5">
    <source>
        <dbReference type="ARBA" id="ARBA00023002"/>
    </source>
</evidence>
<dbReference type="InterPro" id="IPR020946">
    <property type="entry name" value="Flavin_mOase-like"/>
</dbReference>
<evidence type="ECO:0000256" key="1">
    <source>
        <dbReference type="ARBA" id="ARBA00009183"/>
    </source>
</evidence>
<dbReference type="InterPro" id="IPR036259">
    <property type="entry name" value="MFS_trans_sf"/>
</dbReference>
<dbReference type="Gene3D" id="1.20.1250.20">
    <property type="entry name" value="MFS general substrate transporter like domains"/>
    <property type="match status" value="1"/>
</dbReference>
<dbReference type="GO" id="GO:0050661">
    <property type="term" value="F:NADP binding"/>
    <property type="evidence" value="ECO:0007669"/>
    <property type="project" value="InterPro"/>
</dbReference>
<dbReference type="PRINTS" id="PR00370">
    <property type="entry name" value="FMOXYGENASE"/>
</dbReference>